<protein>
    <submittedName>
        <fullName evidence="1">Uncharacterized protein</fullName>
    </submittedName>
</protein>
<accession>A0A7S0FHK1</accession>
<reference evidence="1" key="1">
    <citation type="submission" date="2021-01" db="EMBL/GenBank/DDBJ databases">
        <authorList>
            <person name="Corre E."/>
            <person name="Pelletier E."/>
            <person name="Niang G."/>
            <person name="Scheremetjew M."/>
            <person name="Finn R."/>
            <person name="Kale V."/>
            <person name="Holt S."/>
            <person name="Cochrane G."/>
            <person name="Meng A."/>
            <person name="Brown T."/>
            <person name="Cohen L."/>
        </authorList>
    </citation>
    <scope>NUCLEOTIDE SEQUENCE</scope>
    <source>
        <strain evidence="1">CCMP3303</strain>
    </source>
</reference>
<dbReference type="SUPFAM" id="SSF48403">
    <property type="entry name" value="Ankyrin repeat"/>
    <property type="match status" value="1"/>
</dbReference>
<dbReference type="InterPro" id="IPR002110">
    <property type="entry name" value="Ankyrin_rpt"/>
</dbReference>
<dbReference type="SMART" id="SM00248">
    <property type="entry name" value="ANK"/>
    <property type="match status" value="3"/>
</dbReference>
<organism evidence="1">
    <name type="scientific">Minutocellus polymorphus</name>
    <dbReference type="NCBI Taxonomy" id="265543"/>
    <lineage>
        <taxon>Eukaryota</taxon>
        <taxon>Sar</taxon>
        <taxon>Stramenopiles</taxon>
        <taxon>Ochrophyta</taxon>
        <taxon>Bacillariophyta</taxon>
        <taxon>Mediophyceae</taxon>
        <taxon>Cymatosirophycidae</taxon>
        <taxon>Cymatosirales</taxon>
        <taxon>Cymatosiraceae</taxon>
        <taxon>Minutocellus</taxon>
    </lineage>
</organism>
<name>A0A7S0FHK1_9STRA</name>
<proteinExistence type="predicted"/>
<dbReference type="Gene3D" id="1.25.40.20">
    <property type="entry name" value="Ankyrin repeat-containing domain"/>
    <property type="match status" value="1"/>
</dbReference>
<sequence>MVASPVRRSTRKKHNKTKPFRWRNLSETWRRSYLDLGHCRLARCTRRLLDSSEDERQELRKMGLSFVAMAISSAASAGGGASREGELVSYVNAAIECDLSIDDVFNSDSAISLAAYHGFARVLEILFDGGHALMNNDSAGRSAVFAAVRNGQHRCLEIILSRRTKEARLIVEEEKFGYEQRGFHFSCLLEAITKGDVASVQLLLSAGAAQMSDIDCKWIHGKSNTRNRFQIVLQSVYPCISNVMHWRGELHWSFPTTDRETLNVLWNSLHRPSSPELLPDEMWMRVLSFVGRGWFASRRYQLIGAPGSEILQRNVI</sequence>
<gene>
    <name evidence="1" type="ORF">MPOL1434_LOCUS1743</name>
</gene>
<evidence type="ECO:0000313" key="1">
    <source>
        <dbReference type="EMBL" id="CAD8362066.1"/>
    </source>
</evidence>
<dbReference type="EMBL" id="HBEJ01002956">
    <property type="protein sequence ID" value="CAD8362066.1"/>
    <property type="molecule type" value="Transcribed_RNA"/>
</dbReference>
<dbReference type="AlphaFoldDB" id="A0A7S0FHK1"/>
<dbReference type="InterPro" id="IPR036770">
    <property type="entry name" value="Ankyrin_rpt-contain_sf"/>
</dbReference>